<keyword evidence="14" id="KW-1185">Reference proteome</keyword>
<feature type="transmembrane region" description="Helical" evidence="11">
    <location>
        <begin position="257"/>
        <end position="274"/>
    </location>
</feature>
<feature type="transmembrane region" description="Helical" evidence="11">
    <location>
        <begin position="376"/>
        <end position="399"/>
    </location>
</feature>
<evidence type="ECO:0000256" key="6">
    <source>
        <dbReference type="ARBA" id="ARBA00022847"/>
    </source>
</evidence>
<feature type="domain" description="Major facilitator superfamily (MFS) profile" evidence="12">
    <location>
        <begin position="18"/>
        <end position="430"/>
    </location>
</feature>
<evidence type="ECO:0000256" key="4">
    <source>
        <dbReference type="ARBA" id="ARBA00022475"/>
    </source>
</evidence>
<dbReference type="GO" id="GO:0005886">
    <property type="term" value="C:plasma membrane"/>
    <property type="evidence" value="ECO:0007669"/>
    <property type="project" value="UniProtKB-SubCell"/>
</dbReference>
<keyword evidence="3" id="KW-0813">Transport</keyword>
<dbReference type="InterPro" id="IPR036259">
    <property type="entry name" value="MFS_trans_sf"/>
</dbReference>
<reference evidence="13 14" key="1">
    <citation type="submission" date="2018-06" db="EMBL/GenBank/DDBJ databases">
        <title>Freshwater and sediment microbial communities from various areas in North America, analyzing microbe dynamics in response to fracking.</title>
        <authorList>
            <person name="Lamendella R."/>
        </authorList>
    </citation>
    <scope>NUCLEOTIDE SEQUENCE [LARGE SCALE GENOMIC DNA]</scope>
    <source>
        <strain evidence="13 14">3b_TX</strain>
    </source>
</reference>
<evidence type="ECO:0000256" key="9">
    <source>
        <dbReference type="ARBA" id="ARBA00037295"/>
    </source>
</evidence>
<accession>A0A366IN36</accession>
<dbReference type="PROSITE" id="PS50850">
    <property type="entry name" value="MFS"/>
    <property type="match status" value="1"/>
</dbReference>
<keyword evidence="8 11" id="KW-0472">Membrane</keyword>
<dbReference type="InterPro" id="IPR020846">
    <property type="entry name" value="MFS_dom"/>
</dbReference>
<feature type="transmembrane region" description="Helical" evidence="11">
    <location>
        <begin position="405"/>
        <end position="424"/>
    </location>
</feature>
<comment type="function">
    <text evidence="9">May be a proton symporter involved in the uptake of osmolytes such as proline and glycine betaine.</text>
</comment>
<evidence type="ECO:0000313" key="14">
    <source>
        <dbReference type="Proteomes" id="UP000253509"/>
    </source>
</evidence>
<evidence type="ECO:0000256" key="1">
    <source>
        <dbReference type="ARBA" id="ARBA00004651"/>
    </source>
</evidence>
<dbReference type="PANTHER" id="PTHR43045">
    <property type="entry name" value="SHIKIMATE TRANSPORTER"/>
    <property type="match status" value="1"/>
</dbReference>
<evidence type="ECO:0000256" key="11">
    <source>
        <dbReference type="SAM" id="Phobius"/>
    </source>
</evidence>
<dbReference type="PANTHER" id="PTHR43045:SF1">
    <property type="entry name" value="SHIKIMATE TRANSPORTER"/>
    <property type="match status" value="1"/>
</dbReference>
<evidence type="ECO:0000256" key="7">
    <source>
        <dbReference type="ARBA" id="ARBA00022989"/>
    </source>
</evidence>
<dbReference type="Pfam" id="PF07690">
    <property type="entry name" value="MFS_1"/>
    <property type="match status" value="1"/>
</dbReference>
<evidence type="ECO:0000256" key="10">
    <source>
        <dbReference type="ARBA" id="ARBA00039918"/>
    </source>
</evidence>
<evidence type="ECO:0000256" key="2">
    <source>
        <dbReference type="ARBA" id="ARBA00008240"/>
    </source>
</evidence>
<feature type="transmembrane region" description="Helical" evidence="11">
    <location>
        <begin position="280"/>
        <end position="302"/>
    </location>
</feature>
<feature type="transmembrane region" description="Helical" evidence="11">
    <location>
        <begin position="156"/>
        <end position="183"/>
    </location>
</feature>
<evidence type="ECO:0000256" key="8">
    <source>
        <dbReference type="ARBA" id="ARBA00023136"/>
    </source>
</evidence>
<evidence type="ECO:0000256" key="3">
    <source>
        <dbReference type="ARBA" id="ARBA00022448"/>
    </source>
</evidence>
<comment type="caution">
    <text evidence="13">The sequence shown here is derived from an EMBL/GenBank/DDBJ whole genome shotgun (WGS) entry which is preliminary data.</text>
</comment>
<feature type="transmembrane region" description="Helical" evidence="11">
    <location>
        <begin position="336"/>
        <end position="355"/>
    </location>
</feature>
<keyword evidence="6" id="KW-0769">Symport</keyword>
<dbReference type="GO" id="GO:0015293">
    <property type="term" value="F:symporter activity"/>
    <property type="evidence" value="ECO:0007669"/>
    <property type="project" value="UniProtKB-KW"/>
</dbReference>
<dbReference type="EMBL" id="QNSB01000001">
    <property type="protein sequence ID" value="RBP74488.1"/>
    <property type="molecule type" value="Genomic_DNA"/>
</dbReference>
<dbReference type="InterPro" id="IPR011701">
    <property type="entry name" value="MFS"/>
</dbReference>
<dbReference type="Gene3D" id="1.20.1250.20">
    <property type="entry name" value="MFS general substrate transporter like domains"/>
    <property type="match status" value="2"/>
</dbReference>
<proteinExistence type="inferred from homology"/>
<name>A0A366IN36_9MICO</name>
<feature type="transmembrane region" description="Helical" evidence="11">
    <location>
        <begin position="311"/>
        <end position="330"/>
    </location>
</feature>
<organism evidence="13 14">
    <name type="scientific">Brevibacterium celere</name>
    <dbReference type="NCBI Taxonomy" id="225845"/>
    <lineage>
        <taxon>Bacteria</taxon>
        <taxon>Bacillati</taxon>
        <taxon>Actinomycetota</taxon>
        <taxon>Actinomycetes</taxon>
        <taxon>Micrococcales</taxon>
        <taxon>Brevibacteriaceae</taxon>
        <taxon>Brevibacterium</taxon>
    </lineage>
</organism>
<evidence type="ECO:0000256" key="5">
    <source>
        <dbReference type="ARBA" id="ARBA00022692"/>
    </source>
</evidence>
<dbReference type="RefSeq" id="WP_113902551.1">
    <property type="nucleotide sequence ID" value="NZ_QNSB01000001.1"/>
</dbReference>
<evidence type="ECO:0000259" key="12">
    <source>
        <dbReference type="PROSITE" id="PS50850"/>
    </source>
</evidence>
<dbReference type="SUPFAM" id="SSF103473">
    <property type="entry name" value="MFS general substrate transporter"/>
    <property type="match status" value="1"/>
</dbReference>
<feature type="transmembrane region" description="Helical" evidence="11">
    <location>
        <begin position="90"/>
        <end position="109"/>
    </location>
</feature>
<keyword evidence="5 11" id="KW-0812">Transmembrane</keyword>
<feature type="transmembrane region" description="Helical" evidence="11">
    <location>
        <begin position="55"/>
        <end position="78"/>
    </location>
</feature>
<gene>
    <name evidence="13" type="ORF">DFO65_101207</name>
</gene>
<sequence length="452" mass="48331">MIAQNTAASKTRPMATRSAIGSLVGTSIEWYDYFLYGTAAAVVFGPLFFPDVDPLIGLMASFGTFAVGFLARPLGGFVAGHVGDRVGRKAMLVASLLIMGIGTTLIGALPTFAQIGYWAPALLLLLRILQGFGAGAEWGGAALMSVEHAPSNKRGFYGSFTQIGVPVGMLMATGAFALTRALIGTSGFLDWGWRLPFLSSAILIVVGFVIRMALQDPPKFQEMKEQNEVSKNPIADVYRHEQRNVWLATGMRVSQNAVYYLYTVFAISYVARSLGSDSNVTLVAVMISSAVGIVSTPLWAILSDRIGRRRIYMFGAIGGGLFMAPFFLLADTGNPALIVIAMLIGVNFFHDAMYGPQAAYFSELFSTGVRYSGASISYSIGSVFGGGFSPLIATALLAAGGGSPWLIIVYFLILSAITASCAYLTKETSRRDIDDDTTIARKPARLRTETPT</sequence>
<keyword evidence="4" id="KW-1003">Cell membrane</keyword>
<protein>
    <recommendedName>
        <fullName evidence="10">Putative proline/betaine transporter</fullName>
    </recommendedName>
</protein>
<dbReference type="FunFam" id="1.20.1250.20:FF:000001">
    <property type="entry name" value="Dicarboxylate MFS transporter"/>
    <property type="match status" value="1"/>
</dbReference>
<comment type="similarity">
    <text evidence="2">Belongs to the major facilitator superfamily. Metabolite:H+ Symporter (MHS) family (TC 2.A.1.6) family.</text>
</comment>
<dbReference type="AlphaFoldDB" id="A0A366IN36"/>
<feature type="transmembrane region" description="Helical" evidence="11">
    <location>
        <begin position="30"/>
        <end position="49"/>
    </location>
</feature>
<dbReference type="Proteomes" id="UP000253509">
    <property type="component" value="Unassembled WGS sequence"/>
</dbReference>
<evidence type="ECO:0000313" key="13">
    <source>
        <dbReference type="EMBL" id="RBP74488.1"/>
    </source>
</evidence>
<dbReference type="CDD" id="cd17369">
    <property type="entry name" value="MFS_ShiA_like"/>
    <property type="match status" value="1"/>
</dbReference>
<keyword evidence="7 11" id="KW-1133">Transmembrane helix</keyword>
<comment type="subcellular location">
    <subcellularLocation>
        <location evidence="1">Cell membrane</location>
        <topology evidence="1">Multi-pass membrane protein</topology>
    </subcellularLocation>
</comment>
<feature type="transmembrane region" description="Helical" evidence="11">
    <location>
        <begin position="115"/>
        <end position="135"/>
    </location>
</feature>
<feature type="transmembrane region" description="Helical" evidence="11">
    <location>
        <begin position="195"/>
        <end position="214"/>
    </location>
</feature>